<evidence type="ECO:0000256" key="2">
    <source>
        <dbReference type="ARBA" id="ARBA00023315"/>
    </source>
</evidence>
<accession>A0A4Q8L0A6</accession>
<comment type="caution">
    <text evidence="4">The sequence shown here is derived from an EMBL/GenBank/DDBJ whole genome shotgun (WGS) entry which is preliminary data.</text>
</comment>
<evidence type="ECO:0000313" key="5">
    <source>
        <dbReference type="Proteomes" id="UP000291525"/>
    </source>
</evidence>
<dbReference type="AlphaFoldDB" id="A0A4Q8L0A6"/>
<dbReference type="RefSeq" id="WP_130555413.1">
    <property type="nucleotide sequence ID" value="NZ_SHGT01000050.1"/>
</dbReference>
<dbReference type="CDD" id="cd04301">
    <property type="entry name" value="NAT_SF"/>
    <property type="match status" value="1"/>
</dbReference>
<dbReference type="InterPro" id="IPR051635">
    <property type="entry name" value="SNAT-like"/>
</dbReference>
<dbReference type="PROSITE" id="PS51186">
    <property type="entry name" value="GNAT"/>
    <property type="match status" value="1"/>
</dbReference>
<dbReference type="InterPro" id="IPR016181">
    <property type="entry name" value="Acyl_CoA_acyltransferase"/>
</dbReference>
<dbReference type="Gene3D" id="3.40.630.30">
    <property type="match status" value="1"/>
</dbReference>
<dbReference type="InterPro" id="IPR000182">
    <property type="entry name" value="GNAT_dom"/>
</dbReference>
<feature type="domain" description="N-acetyltransferase" evidence="3">
    <location>
        <begin position="1"/>
        <end position="161"/>
    </location>
</feature>
<dbReference type="PANTHER" id="PTHR10908:SF0">
    <property type="entry name" value="SEROTONIN N-ACETYLTRANSFERASE"/>
    <property type="match status" value="1"/>
</dbReference>
<evidence type="ECO:0000256" key="1">
    <source>
        <dbReference type="ARBA" id="ARBA00022679"/>
    </source>
</evidence>
<dbReference type="EMBL" id="SHGT01000050">
    <property type="protein sequence ID" value="TAA09448.1"/>
    <property type="molecule type" value="Genomic_DNA"/>
</dbReference>
<protein>
    <submittedName>
        <fullName evidence="4">GNAT family N-acetyltransferase</fullName>
    </submittedName>
</protein>
<gene>
    <name evidence="4" type="ORF">EXW74_07845</name>
</gene>
<evidence type="ECO:0000259" key="3">
    <source>
        <dbReference type="PROSITE" id="PS51186"/>
    </source>
</evidence>
<proteinExistence type="predicted"/>
<organism evidence="4 5">
    <name type="scientific">Streptococcus parasuis</name>
    <dbReference type="NCBI Taxonomy" id="1501662"/>
    <lineage>
        <taxon>Bacteria</taxon>
        <taxon>Bacillati</taxon>
        <taxon>Bacillota</taxon>
        <taxon>Bacilli</taxon>
        <taxon>Lactobacillales</taxon>
        <taxon>Streptococcaceae</taxon>
        <taxon>Streptococcus</taxon>
    </lineage>
</organism>
<dbReference type="SUPFAM" id="SSF55729">
    <property type="entry name" value="Acyl-CoA N-acyltransferases (Nat)"/>
    <property type="match status" value="1"/>
</dbReference>
<dbReference type="OrthoDB" id="9800962at2"/>
<keyword evidence="2" id="KW-0012">Acyltransferase</keyword>
<sequence length="161" mass="17748">MEIRFAKFSDLEQVVELEQANFSSQEQISEAVLATYLDRLQKTCLVMENNGELVGFILSCPCTTPKVTDAIFYLSSDTIPVGNYLAVASLSVAKNYQGQGIGTLLIAALKEVALQEGYVGIALTCKEVLVGYYEINHFTDFGPSESEFGGTSWFDMYWNAP</sequence>
<reference evidence="4 5" key="1">
    <citation type="submission" date="2019-02" db="EMBL/GenBank/DDBJ databases">
        <title>First genome of the species Streptococcus parasuis.</title>
        <authorList>
            <person name="Stevens M.J.A."/>
            <person name="Stephan R."/>
        </authorList>
    </citation>
    <scope>NUCLEOTIDE SEQUENCE [LARGE SCALE GENOMIC DNA]</scope>
    <source>
        <strain evidence="4 5">4253</strain>
    </source>
</reference>
<keyword evidence="1 4" id="KW-0808">Transferase</keyword>
<evidence type="ECO:0000313" key="4">
    <source>
        <dbReference type="EMBL" id="TAA09448.1"/>
    </source>
</evidence>
<dbReference type="PANTHER" id="PTHR10908">
    <property type="entry name" value="SEROTONIN N-ACETYLTRANSFERASE"/>
    <property type="match status" value="1"/>
</dbReference>
<name>A0A4Q8L0A6_9STRE</name>
<dbReference type="GO" id="GO:0008080">
    <property type="term" value="F:N-acetyltransferase activity"/>
    <property type="evidence" value="ECO:0007669"/>
    <property type="project" value="UniProtKB-ARBA"/>
</dbReference>
<dbReference type="Proteomes" id="UP000291525">
    <property type="component" value="Unassembled WGS sequence"/>
</dbReference>
<dbReference type="Pfam" id="PF00583">
    <property type="entry name" value="Acetyltransf_1"/>
    <property type="match status" value="1"/>
</dbReference>